<reference evidence="2" key="2">
    <citation type="submission" date="2021-09" db="EMBL/GenBank/DDBJ databases">
        <authorList>
            <person name="Jia N."/>
            <person name="Wang J."/>
            <person name="Shi W."/>
            <person name="Du L."/>
            <person name="Sun Y."/>
            <person name="Zhan W."/>
            <person name="Jiang J."/>
            <person name="Wang Q."/>
            <person name="Zhang B."/>
            <person name="Ji P."/>
            <person name="Sakyi L.B."/>
            <person name="Cui X."/>
            <person name="Yuan T."/>
            <person name="Jiang B."/>
            <person name="Yang W."/>
            <person name="Lam T.T.-Y."/>
            <person name="Chang Q."/>
            <person name="Ding S."/>
            <person name="Wang X."/>
            <person name="Zhu J."/>
            <person name="Ruan X."/>
            <person name="Zhao L."/>
            <person name="Wei J."/>
            <person name="Que T."/>
            <person name="Du C."/>
            <person name="Cheng J."/>
            <person name="Dai P."/>
            <person name="Han X."/>
            <person name="Huang E."/>
            <person name="Gao Y."/>
            <person name="Liu J."/>
            <person name="Shao H."/>
            <person name="Ye R."/>
            <person name="Li L."/>
            <person name="Wei W."/>
            <person name="Wang X."/>
            <person name="Wang C."/>
            <person name="Huo Q."/>
            <person name="Li W."/>
            <person name="Guo W."/>
            <person name="Chen H."/>
            <person name="Chen S."/>
            <person name="Zhou L."/>
            <person name="Zhou L."/>
            <person name="Ni X."/>
            <person name="Tian J."/>
            <person name="Zhou Y."/>
            <person name="Sheng Y."/>
            <person name="Liu T."/>
            <person name="Pan Y."/>
            <person name="Xia L."/>
            <person name="Li J."/>
            <person name="Zhao F."/>
            <person name="Cao W."/>
        </authorList>
    </citation>
    <scope>NUCLEOTIDE SEQUENCE</scope>
    <source>
        <strain evidence="2">Rsan-2018</strain>
        <tissue evidence="2">Larvae</tissue>
    </source>
</reference>
<dbReference type="Proteomes" id="UP000821837">
    <property type="component" value="Unassembled WGS sequence"/>
</dbReference>
<evidence type="ECO:0000256" key="1">
    <source>
        <dbReference type="SAM" id="MobiDB-lite"/>
    </source>
</evidence>
<dbReference type="VEuPathDB" id="VectorBase:RSAN_052814"/>
<keyword evidence="3" id="KW-1185">Reference proteome</keyword>
<comment type="caution">
    <text evidence="2">The sequence shown here is derived from an EMBL/GenBank/DDBJ whole genome shotgun (WGS) entry which is preliminary data.</text>
</comment>
<protein>
    <recommendedName>
        <fullName evidence="4">Regulatory protein zeste</fullName>
    </recommendedName>
</protein>
<organism evidence="2 3">
    <name type="scientific">Rhipicephalus sanguineus</name>
    <name type="common">Brown dog tick</name>
    <name type="synonym">Ixodes sanguineus</name>
    <dbReference type="NCBI Taxonomy" id="34632"/>
    <lineage>
        <taxon>Eukaryota</taxon>
        <taxon>Metazoa</taxon>
        <taxon>Ecdysozoa</taxon>
        <taxon>Arthropoda</taxon>
        <taxon>Chelicerata</taxon>
        <taxon>Arachnida</taxon>
        <taxon>Acari</taxon>
        <taxon>Parasitiformes</taxon>
        <taxon>Ixodida</taxon>
        <taxon>Ixodoidea</taxon>
        <taxon>Ixodidae</taxon>
        <taxon>Rhipicephalinae</taxon>
        <taxon>Rhipicephalus</taxon>
        <taxon>Rhipicephalus</taxon>
    </lineage>
</organism>
<name>A0A9D4Q5F7_RHISA</name>
<feature type="region of interest" description="Disordered" evidence="1">
    <location>
        <begin position="100"/>
        <end position="138"/>
    </location>
</feature>
<evidence type="ECO:0000313" key="3">
    <source>
        <dbReference type="Proteomes" id="UP000821837"/>
    </source>
</evidence>
<evidence type="ECO:0008006" key="4">
    <source>
        <dbReference type="Google" id="ProtNLM"/>
    </source>
</evidence>
<gene>
    <name evidence="2" type="ORF">HPB52_007605</name>
</gene>
<evidence type="ECO:0000313" key="2">
    <source>
        <dbReference type="EMBL" id="KAH7968287.1"/>
    </source>
</evidence>
<dbReference type="AlphaFoldDB" id="A0A9D4Q5F7"/>
<sequence length="269" mass="30398">MSVKGPRVLKFQRDMLIDFLEQHPYLGRSCTEASPRMTAARKKQLWQEITTLLNHTTGGGRVGVVDGRVLDILERAGAVVTAPPEYYPVPDVVVQPVPLQPPQPQFVRLPSTEQRPQPGPSQRQPGPQPQPRRRHPRQLEEAVCRATEVYVRQSQRADARALADRKFHQKVLEQNQRHHEAQMASQEWLENHLGCLTEEVGRLRHVQQQRLDQQRRAHECTQRQLQQLLGALAVDFIAHPGKAPYYPGITGIPIAVQEGTTGQAGNFNS</sequence>
<dbReference type="EMBL" id="JABSTV010001248">
    <property type="protein sequence ID" value="KAH7968287.1"/>
    <property type="molecule type" value="Genomic_DNA"/>
</dbReference>
<reference evidence="2" key="1">
    <citation type="journal article" date="2020" name="Cell">
        <title>Large-Scale Comparative Analyses of Tick Genomes Elucidate Their Genetic Diversity and Vector Capacities.</title>
        <authorList>
            <consortium name="Tick Genome and Microbiome Consortium (TIGMIC)"/>
            <person name="Jia N."/>
            <person name="Wang J."/>
            <person name="Shi W."/>
            <person name="Du L."/>
            <person name="Sun Y."/>
            <person name="Zhan W."/>
            <person name="Jiang J.F."/>
            <person name="Wang Q."/>
            <person name="Zhang B."/>
            <person name="Ji P."/>
            <person name="Bell-Sakyi L."/>
            <person name="Cui X.M."/>
            <person name="Yuan T.T."/>
            <person name="Jiang B.G."/>
            <person name="Yang W.F."/>
            <person name="Lam T.T."/>
            <person name="Chang Q.C."/>
            <person name="Ding S.J."/>
            <person name="Wang X.J."/>
            <person name="Zhu J.G."/>
            <person name="Ruan X.D."/>
            <person name="Zhao L."/>
            <person name="Wei J.T."/>
            <person name="Ye R.Z."/>
            <person name="Que T.C."/>
            <person name="Du C.H."/>
            <person name="Zhou Y.H."/>
            <person name="Cheng J.X."/>
            <person name="Dai P.F."/>
            <person name="Guo W.B."/>
            <person name="Han X.H."/>
            <person name="Huang E.J."/>
            <person name="Li L.F."/>
            <person name="Wei W."/>
            <person name="Gao Y.C."/>
            <person name="Liu J.Z."/>
            <person name="Shao H.Z."/>
            <person name="Wang X."/>
            <person name="Wang C.C."/>
            <person name="Yang T.C."/>
            <person name="Huo Q.B."/>
            <person name="Li W."/>
            <person name="Chen H.Y."/>
            <person name="Chen S.E."/>
            <person name="Zhou L.G."/>
            <person name="Ni X.B."/>
            <person name="Tian J.H."/>
            <person name="Sheng Y."/>
            <person name="Liu T."/>
            <person name="Pan Y.S."/>
            <person name="Xia L.Y."/>
            <person name="Li J."/>
            <person name="Zhao F."/>
            <person name="Cao W.C."/>
        </authorList>
    </citation>
    <scope>NUCLEOTIDE SEQUENCE</scope>
    <source>
        <strain evidence="2">Rsan-2018</strain>
    </source>
</reference>
<proteinExistence type="predicted"/>
<feature type="compositionally biased region" description="Low complexity" evidence="1">
    <location>
        <begin position="105"/>
        <end position="125"/>
    </location>
</feature>
<accession>A0A9D4Q5F7</accession>